<keyword evidence="5" id="KW-0449">Lipoprotein</keyword>
<proteinExistence type="predicted"/>
<dbReference type="InParanoid" id="E3JCI1"/>
<evidence type="ECO:0000256" key="4">
    <source>
        <dbReference type="ARBA" id="ARBA00023139"/>
    </source>
</evidence>
<dbReference type="Pfam" id="PF14041">
    <property type="entry name" value="Lipoprotein_21"/>
    <property type="match status" value="1"/>
</dbReference>
<evidence type="ECO:0000256" key="6">
    <source>
        <dbReference type="SAM" id="MobiDB-lite"/>
    </source>
</evidence>
<dbReference type="EMBL" id="CP002299">
    <property type="protein sequence ID" value="ADP78677.1"/>
    <property type="molecule type" value="Genomic_DNA"/>
</dbReference>
<evidence type="ECO:0000256" key="5">
    <source>
        <dbReference type="ARBA" id="ARBA00023288"/>
    </source>
</evidence>
<keyword evidence="4" id="KW-0564">Palmitate</keyword>
<dbReference type="InterPro" id="IPR025971">
    <property type="entry name" value="LppP/LprE"/>
</dbReference>
<dbReference type="AlphaFoldDB" id="E3JCI1"/>
<dbReference type="STRING" id="298654.FraEuI1c_0599"/>
<evidence type="ECO:0008006" key="9">
    <source>
        <dbReference type="Google" id="ProtNLM"/>
    </source>
</evidence>
<gene>
    <name evidence="7" type="ordered locus">FraEuI1c_0599</name>
</gene>
<keyword evidence="3" id="KW-0472">Membrane</keyword>
<evidence type="ECO:0000313" key="8">
    <source>
        <dbReference type="Proteomes" id="UP000002484"/>
    </source>
</evidence>
<accession>E3JCI1</accession>
<name>E3JCI1_PSEI1</name>
<organism evidence="7 8">
    <name type="scientific">Pseudofrankia inefficax (strain DSM 45817 / CECT 9037 / DDB 130130 / EuI1c)</name>
    <name type="common">Frankia inefficax</name>
    <dbReference type="NCBI Taxonomy" id="298654"/>
    <lineage>
        <taxon>Bacteria</taxon>
        <taxon>Bacillati</taxon>
        <taxon>Actinomycetota</taxon>
        <taxon>Actinomycetes</taxon>
        <taxon>Frankiales</taxon>
        <taxon>Frankiaceae</taxon>
        <taxon>Pseudofrankia</taxon>
    </lineage>
</organism>
<feature type="region of interest" description="Disordered" evidence="6">
    <location>
        <begin position="1"/>
        <end position="25"/>
    </location>
</feature>
<dbReference type="KEGG" id="fri:FraEuI1c_0599"/>
<dbReference type="eggNOG" id="COG0515">
    <property type="taxonomic scope" value="Bacteria"/>
</dbReference>
<evidence type="ECO:0000313" key="7">
    <source>
        <dbReference type="EMBL" id="ADP78677.1"/>
    </source>
</evidence>
<keyword evidence="1" id="KW-1003">Cell membrane</keyword>
<evidence type="ECO:0000256" key="1">
    <source>
        <dbReference type="ARBA" id="ARBA00022475"/>
    </source>
</evidence>
<protein>
    <recommendedName>
        <fullName evidence="9">LppP/LprE family lipoprotein</fullName>
    </recommendedName>
</protein>
<reference evidence="7 8" key="1">
    <citation type="submission" date="2010-10" db="EMBL/GenBank/DDBJ databases">
        <title>Complete sequence of Frankia sp. EuI1c.</title>
        <authorList>
            <consortium name="US DOE Joint Genome Institute"/>
            <person name="Lucas S."/>
            <person name="Copeland A."/>
            <person name="Lapidus A."/>
            <person name="Cheng J.-F."/>
            <person name="Bruce D."/>
            <person name="Goodwin L."/>
            <person name="Pitluck S."/>
            <person name="Chertkov O."/>
            <person name="Detter J.C."/>
            <person name="Han C."/>
            <person name="Tapia R."/>
            <person name="Land M."/>
            <person name="Hauser L."/>
            <person name="Jeffries C."/>
            <person name="Kyrpides N."/>
            <person name="Ivanova N."/>
            <person name="Mikhailova N."/>
            <person name="Beauchemin N."/>
            <person name="Sen A."/>
            <person name="Sur S.A."/>
            <person name="Gtari M."/>
            <person name="Wall L."/>
            <person name="Tisa L."/>
            <person name="Woyke T."/>
        </authorList>
    </citation>
    <scope>NUCLEOTIDE SEQUENCE [LARGE SCALE GENOMIC DNA]</scope>
    <source>
        <strain evidence="8">DSM 45817 / CECT 9037 / EuI1c</strain>
    </source>
</reference>
<keyword evidence="8" id="KW-1185">Reference proteome</keyword>
<feature type="compositionally biased region" description="Basic and acidic residues" evidence="6">
    <location>
        <begin position="1"/>
        <end position="22"/>
    </location>
</feature>
<dbReference type="Proteomes" id="UP000002484">
    <property type="component" value="Chromosome"/>
</dbReference>
<evidence type="ECO:0000256" key="3">
    <source>
        <dbReference type="ARBA" id="ARBA00023136"/>
    </source>
</evidence>
<keyword evidence="2" id="KW-0732">Signal</keyword>
<dbReference type="HOGENOM" id="CLU_133816_0_0_11"/>
<sequence precursor="true">MAKPMIRDLARRGRRTGDEPAGRRSRGRQVACGLALCGLAWFASPGVASGAASPPASGRSPAAGLNLAIGAVKAAGYTPADTSGYDPGRSLSVIIGILTGSADGHPQQAFLFHDGRYVGVDAGVASASTSWVWSTNDTVALQYQLYRPDDPMCCPTGGATTVRFEWLGGRVVTADPLPSADWNAPLSRR</sequence>
<evidence type="ECO:0000256" key="2">
    <source>
        <dbReference type="ARBA" id="ARBA00022729"/>
    </source>
</evidence>